<evidence type="ECO:0000313" key="1">
    <source>
        <dbReference type="EMBL" id="KIO75595.1"/>
    </source>
</evidence>
<organism evidence="1 2">
    <name type="scientific">Pedobacter lusitanus</name>
    <dbReference type="NCBI Taxonomy" id="1503925"/>
    <lineage>
        <taxon>Bacteria</taxon>
        <taxon>Pseudomonadati</taxon>
        <taxon>Bacteroidota</taxon>
        <taxon>Sphingobacteriia</taxon>
        <taxon>Sphingobacteriales</taxon>
        <taxon>Sphingobacteriaceae</taxon>
        <taxon>Pedobacter</taxon>
    </lineage>
</organism>
<dbReference type="RefSeq" id="WP_041884652.1">
    <property type="nucleotide sequence ID" value="NZ_CP157278.1"/>
</dbReference>
<keyword evidence="2" id="KW-1185">Reference proteome</keyword>
<comment type="caution">
    <text evidence="1">The sequence shown here is derived from an EMBL/GenBank/DDBJ whole genome shotgun (WGS) entry which is preliminary data.</text>
</comment>
<proteinExistence type="predicted"/>
<dbReference type="AlphaFoldDB" id="A0A0D0GHI4"/>
<gene>
    <name evidence="1" type="ORF">TH53_19855</name>
</gene>
<evidence type="ECO:0000313" key="2">
    <source>
        <dbReference type="Proteomes" id="UP000032049"/>
    </source>
</evidence>
<dbReference type="EMBL" id="JXRA01000093">
    <property type="protein sequence ID" value="KIO75595.1"/>
    <property type="molecule type" value="Genomic_DNA"/>
</dbReference>
<name>A0A0D0GHI4_9SPHI</name>
<accession>A0A0D0GHI4</accession>
<reference evidence="1 2" key="1">
    <citation type="submission" date="2015-01" db="EMBL/GenBank/DDBJ databases">
        <title>Draft genome sequence of Pedobacter sp. NL19 isolated from sludge of an effluent treatment pond in an abandoned uranium mine.</title>
        <authorList>
            <person name="Santos T."/>
            <person name="Caetano T."/>
            <person name="Covas C."/>
            <person name="Cruz A."/>
            <person name="Mendo S."/>
        </authorList>
    </citation>
    <scope>NUCLEOTIDE SEQUENCE [LARGE SCALE GENOMIC DNA]</scope>
    <source>
        <strain evidence="1 2">NL19</strain>
    </source>
</reference>
<dbReference type="Proteomes" id="UP000032049">
    <property type="component" value="Unassembled WGS sequence"/>
</dbReference>
<sequence length="80" mass="9184">MEKHDFKLVGLSRPKSATLEHLNTDKDTFHAIIDMPQDKIDSLWKLCKGNWDDTKIAEIECDRLSDGMPINGRLVGIRFN</sequence>
<dbReference type="STRING" id="1503925.TH53_19855"/>
<protein>
    <submittedName>
        <fullName evidence="1">Uncharacterized protein</fullName>
    </submittedName>
</protein>